<feature type="chain" id="PRO_5042983780" description="Secreted protein" evidence="1">
    <location>
        <begin position="18"/>
        <end position="90"/>
    </location>
</feature>
<evidence type="ECO:0000256" key="1">
    <source>
        <dbReference type="SAM" id="SignalP"/>
    </source>
</evidence>
<evidence type="ECO:0000313" key="2">
    <source>
        <dbReference type="EMBL" id="KAK7312721.1"/>
    </source>
</evidence>
<keyword evidence="3" id="KW-1185">Reference proteome</keyword>
<comment type="caution">
    <text evidence="2">The sequence shown here is derived from an EMBL/GenBank/DDBJ whole genome shotgun (WGS) entry which is preliminary data.</text>
</comment>
<organism evidence="2 3">
    <name type="scientific">Canavalia gladiata</name>
    <name type="common">Sword bean</name>
    <name type="synonym">Dolichos gladiatus</name>
    <dbReference type="NCBI Taxonomy" id="3824"/>
    <lineage>
        <taxon>Eukaryota</taxon>
        <taxon>Viridiplantae</taxon>
        <taxon>Streptophyta</taxon>
        <taxon>Embryophyta</taxon>
        <taxon>Tracheophyta</taxon>
        <taxon>Spermatophyta</taxon>
        <taxon>Magnoliopsida</taxon>
        <taxon>eudicotyledons</taxon>
        <taxon>Gunneridae</taxon>
        <taxon>Pentapetalae</taxon>
        <taxon>rosids</taxon>
        <taxon>fabids</taxon>
        <taxon>Fabales</taxon>
        <taxon>Fabaceae</taxon>
        <taxon>Papilionoideae</taxon>
        <taxon>50 kb inversion clade</taxon>
        <taxon>NPAAA clade</taxon>
        <taxon>indigoferoid/millettioid clade</taxon>
        <taxon>Phaseoleae</taxon>
        <taxon>Canavalia</taxon>
    </lineage>
</organism>
<gene>
    <name evidence="2" type="ORF">VNO77_36807</name>
</gene>
<proteinExistence type="predicted"/>
<reference evidence="2 3" key="1">
    <citation type="submission" date="2024-01" db="EMBL/GenBank/DDBJ databases">
        <title>The genomes of 5 underutilized Papilionoideae crops provide insights into root nodulation and disease resistanc.</title>
        <authorList>
            <person name="Jiang F."/>
        </authorList>
    </citation>
    <scope>NUCLEOTIDE SEQUENCE [LARGE SCALE GENOMIC DNA]</scope>
    <source>
        <strain evidence="2">LVBAO_FW01</strain>
        <tissue evidence="2">Leaves</tissue>
    </source>
</reference>
<name>A0AAN9K9W2_CANGL</name>
<keyword evidence="1" id="KW-0732">Signal</keyword>
<evidence type="ECO:0008006" key="4">
    <source>
        <dbReference type="Google" id="ProtNLM"/>
    </source>
</evidence>
<dbReference type="EMBL" id="JAYMYQ010000009">
    <property type="protein sequence ID" value="KAK7312721.1"/>
    <property type="molecule type" value="Genomic_DNA"/>
</dbReference>
<sequence>MLLVLSLFTDTAAVVAATTITTTIFCEQNQRVQPLKFFFSIQGNPERERKRVNSGIMIPARNMTSMIARNNNVGGFGSSSALTLFQIEKQ</sequence>
<accession>A0AAN9K9W2</accession>
<protein>
    <recommendedName>
        <fullName evidence="4">Secreted protein</fullName>
    </recommendedName>
</protein>
<dbReference type="Proteomes" id="UP001367508">
    <property type="component" value="Unassembled WGS sequence"/>
</dbReference>
<evidence type="ECO:0000313" key="3">
    <source>
        <dbReference type="Proteomes" id="UP001367508"/>
    </source>
</evidence>
<dbReference type="AlphaFoldDB" id="A0AAN9K9W2"/>
<feature type="signal peptide" evidence="1">
    <location>
        <begin position="1"/>
        <end position="17"/>
    </location>
</feature>